<gene>
    <name evidence="3" type="ORF">EB233_04725</name>
</gene>
<dbReference type="Proteomes" id="UP000503339">
    <property type="component" value="Chromosome"/>
</dbReference>
<dbReference type="KEGG" id="merd:EB233_04725"/>
<accession>A0A6M7UFP2</accession>
<keyword evidence="4" id="KW-1185">Reference proteome</keyword>
<evidence type="ECO:0000259" key="2">
    <source>
        <dbReference type="Pfam" id="PF08327"/>
    </source>
</evidence>
<dbReference type="RefSeq" id="WP_064990967.1">
    <property type="nucleotide sequence ID" value="NZ_CP033361.1"/>
</dbReference>
<dbReference type="Pfam" id="PF08327">
    <property type="entry name" value="AHSA1"/>
    <property type="match status" value="1"/>
</dbReference>
<evidence type="ECO:0000313" key="3">
    <source>
        <dbReference type="EMBL" id="QKC74928.1"/>
    </source>
</evidence>
<sequence length="163" mass="17899">MMHFSSVRSMTNGETIMASATIEAPPERIFPALVGKDVEQWWGSTDTCRMVDWSTDLRVGGRWSIIVQTADGRELPAAGEFLEIEASRRIVQTRAYHWDHPTLGRRQTTVAWLLQPIAEGTRLTICHGGFAGLSDAAAEHAEGWGRVLIWLQADAAAGRLAAA</sequence>
<evidence type="ECO:0000313" key="4">
    <source>
        <dbReference type="Proteomes" id="UP000503339"/>
    </source>
</evidence>
<name>A0A6M7UFP2_9HYPH</name>
<protein>
    <submittedName>
        <fullName evidence="3">SRPBCC domain-containing protein</fullName>
    </submittedName>
</protein>
<dbReference type="CDD" id="cd07814">
    <property type="entry name" value="SRPBCC_CalC_Aha1-like"/>
    <property type="match status" value="1"/>
</dbReference>
<proteinExistence type="inferred from homology"/>
<comment type="similarity">
    <text evidence="1">Belongs to the AHA1 family.</text>
</comment>
<dbReference type="Gene3D" id="3.30.530.20">
    <property type="match status" value="1"/>
</dbReference>
<dbReference type="InterPro" id="IPR023393">
    <property type="entry name" value="START-like_dom_sf"/>
</dbReference>
<dbReference type="EMBL" id="CP033361">
    <property type="protein sequence ID" value="QKC74928.1"/>
    <property type="molecule type" value="Genomic_DNA"/>
</dbReference>
<organism evidence="3 4">
    <name type="scientific">Mesorhizobium erdmanii</name>
    <dbReference type="NCBI Taxonomy" id="1777866"/>
    <lineage>
        <taxon>Bacteria</taxon>
        <taxon>Pseudomonadati</taxon>
        <taxon>Pseudomonadota</taxon>
        <taxon>Alphaproteobacteria</taxon>
        <taxon>Hyphomicrobiales</taxon>
        <taxon>Phyllobacteriaceae</taxon>
        <taxon>Mesorhizobium</taxon>
    </lineage>
</organism>
<evidence type="ECO:0000256" key="1">
    <source>
        <dbReference type="ARBA" id="ARBA00006817"/>
    </source>
</evidence>
<dbReference type="InterPro" id="IPR013538">
    <property type="entry name" value="ASHA1/2-like_C"/>
</dbReference>
<feature type="domain" description="Activator of Hsp90 ATPase homologue 1/2-like C-terminal" evidence="2">
    <location>
        <begin position="24"/>
        <end position="148"/>
    </location>
</feature>
<dbReference type="AlphaFoldDB" id="A0A6M7UFP2"/>
<dbReference type="SUPFAM" id="SSF55961">
    <property type="entry name" value="Bet v1-like"/>
    <property type="match status" value="1"/>
</dbReference>
<reference evidence="3 4" key="1">
    <citation type="submission" date="2018-10" db="EMBL/GenBank/DDBJ databases">
        <authorList>
            <person name="Perry B.J."/>
            <person name="Sullivan J.T."/>
            <person name="Murphy R.J.T."/>
            <person name="Ramsay J.P."/>
            <person name="Ronson C.W."/>
        </authorList>
    </citation>
    <scope>NUCLEOTIDE SEQUENCE [LARGE SCALE GENOMIC DNA]</scope>
    <source>
        <strain evidence="3 4">NZP2014</strain>
    </source>
</reference>